<evidence type="ECO:0000313" key="2">
    <source>
        <dbReference type="EMBL" id="MFB9949837.1"/>
    </source>
</evidence>
<dbReference type="Proteomes" id="UP001589692">
    <property type="component" value="Unassembled WGS sequence"/>
</dbReference>
<sequence>MRPHGRTGSPWLPFDEGGLPRLGRAKRQPSKLFFALKPPDRMARDICRAAARHALNRTRQPAYPAGLLHMTLLCMDAFHAPPRHLIPDIENAVGGISARPVSLALDGSALLGGKRHLALTSMAKNSALEGFVRILRNVLSRHNLPGRPSGSFTPHVTIIYGCGKIEPLPLEQPYAWTADEFLLIYSHYGETRHEQFGRWRFDPDASPYPASPEQLRLMI</sequence>
<feature type="region of interest" description="Disordered" evidence="1">
    <location>
        <begin position="1"/>
        <end position="22"/>
    </location>
</feature>
<dbReference type="SUPFAM" id="SSF55144">
    <property type="entry name" value="LigT-like"/>
    <property type="match status" value="1"/>
</dbReference>
<dbReference type="Gene3D" id="3.90.1140.10">
    <property type="entry name" value="Cyclic phosphodiesterase"/>
    <property type="match status" value="1"/>
</dbReference>
<evidence type="ECO:0000313" key="3">
    <source>
        <dbReference type="Proteomes" id="UP001589692"/>
    </source>
</evidence>
<dbReference type="EMBL" id="JBHMAA010000015">
    <property type="protein sequence ID" value="MFB9949837.1"/>
    <property type="molecule type" value="Genomic_DNA"/>
</dbReference>
<evidence type="ECO:0000256" key="1">
    <source>
        <dbReference type="SAM" id="MobiDB-lite"/>
    </source>
</evidence>
<keyword evidence="3" id="KW-1185">Reference proteome</keyword>
<name>A0ABV6AIY8_9HYPH</name>
<dbReference type="GO" id="GO:0016874">
    <property type="term" value="F:ligase activity"/>
    <property type="evidence" value="ECO:0007669"/>
    <property type="project" value="UniProtKB-KW"/>
</dbReference>
<comment type="caution">
    <text evidence="2">The sequence shown here is derived from an EMBL/GenBank/DDBJ whole genome shotgun (WGS) entry which is preliminary data.</text>
</comment>
<gene>
    <name evidence="2" type="ORF">ACFFP0_13310</name>
</gene>
<accession>A0ABV6AIY8</accession>
<dbReference type="RefSeq" id="WP_377261359.1">
    <property type="nucleotide sequence ID" value="NZ_JBHMAA010000015.1"/>
</dbReference>
<proteinExistence type="predicted"/>
<organism evidence="2 3">
    <name type="scientific">Rhizobium puerariae</name>
    <dbReference type="NCBI Taxonomy" id="1585791"/>
    <lineage>
        <taxon>Bacteria</taxon>
        <taxon>Pseudomonadati</taxon>
        <taxon>Pseudomonadota</taxon>
        <taxon>Alphaproteobacteria</taxon>
        <taxon>Hyphomicrobiales</taxon>
        <taxon>Rhizobiaceae</taxon>
        <taxon>Rhizobium/Agrobacterium group</taxon>
        <taxon>Rhizobium</taxon>
    </lineage>
</organism>
<dbReference type="InterPro" id="IPR009097">
    <property type="entry name" value="Cyclic_Pdiesterase"/>
</dbReference>
<protein>
    <submittedName>
        <fullName evidence="2">2'-5' RNA ligase family protein</fullName>
    </submittedName>
</protein>
<reference evidence="2 3" key="1">
    <citation type="submission" date="2024-09" db="EMBL/GenBank/DDBJ databases">
        <authorList>
            <person name="Sun Q."/>
            <person name="Mori K."/>
        </authorList>
    </citation>
    <scope>NUCLEOTIDE SEQUENCE [LARGE SCALE GENOMIC DNA]</scope>
    <source>
        <strain evidence="2 3">TBRC 4938</strain>
    </source>
</reference>
<keyword evidence="2" id="KW-0436">Ligase</keyword>